<reference evidence="7" key="1">
    <citation type="journal article" date="2019" name="Int. J. Syst. Evol. Microbiol.">
        <title>The Global Catalogue of Microorganisms (GCM) 10K type strain sequencing project: providing services to taxonomists for standard genome sequencing and annotation.</title>
        <authorList>
            <consortium name="The Broad Institute Genomics Platform"/>
            <consortium name="The Broad Institute Genome Sequencing Center for Infectious Disease"/>
            <person name="Wu L."/>
            <person name="Ma J."/>
        </authorList>
    </citation>
    <scope>NUCLEOTIDE SEQUENCE [LARGE SCALE GENOMIC DNA]</scope>
    <source>
        <strain evidence="7">JCM 18537</strain>
    </source>
</reference>
<dbReference type="RefSeq" id="WP_345441818.1">
    <property type="nucleotide sequence ID" value="NZ_BAABKO010000007.1"/>
</dbReference>
<comment type="pathway">
    <text evidence="2">Siderophore biosynthesis; mycobactin biosynthesis.</text>
</comment>
<dbReference type="Gene3D" id="3.40.630.30">
    <property type="match status" value="1"/>
</dbReference>
<evidence type="ECO:0000256" key="3">
    <source>
        <dbReference type="ARBA" id="ARBA00020586"/>
    </source>
</evidence>
<dbReference type="InterPro" id="IPR019432">
    <property type="entry name" value="Acyltransferase_MbtK/IucB-like"/>
</dbReference>
<feature type="domain" description="Acyltransferase MbtK/IucB-like conserved" evidence="5">
    <location>
        <begin position="32"/>
        <end position="80"/>
    </location>
</feature>
<keyword evidence="7" id="KW-1185">Reference proteome</keyword>
<dbReference type="EMBL" id="BAABKO010000007">
    <property type="protein sequence ID" value="GAA4784859.1"/>
    <property type="molecule type" value="Genomic_DNA"/>
</dbReference>
<dbReference type="Proteomes" id="UP001501645">
    <property type="component" value="Unassembled WGS sequence"/>
</dbReference>
<gene>
    <name evidence="6" type="ORF">GCM10023351_33140</name>
</gene>
<sequence>MSAHDDPRLVSGPAGAVVHAVDSPALGRVTFQVLDPDAHLDLLHEWVTRPTSAFWGMAGHSREQVRDVYRYVDGLPTHHAFLVRRDGLPIVLLQTYEPDADPVGEVYDALPGDAGLHFLLGDRGPRVARFTSHVGDAVFAFLFSRPSVDRLVIEPDADNERAVDRARKSGFELGPHVELPGKTGRLAFLTRARWEASRA</sequence>
<evidence type="ECO:0000259" key="5">
    <source>
        <dbReference type="SMART" id="SM01006"/>
    </source>
</evidence>
<dbReference type="Pfam" id="PF13523">
    <property type="entry name" value="Acetyltransf_8"/>
    <property type="match status" value="1"/>
</dbReference>
<accession>A0ABP9ARE4</accession>
<dbReference type="SMART" id="SM01006">
    <property type="entry name" value="AlcB"/>
    <property type="match status" value="1"/>
</dbReference>
<evidence type="ECO:0000256" key="2">
    <source>
        <dbReference type="ARBA" id="ARBA00005102"/>
    </source>
</evidence>
<dbReference type="SUPFAM" id="SSF55729">
    <property type="entry name" value="Acyl-CoA N-acyltransferases (Nat)"/>
    <property type="match status" value="1"/>
</dbReference>
<evidence type="ECO:0000313" key="7">
    <source>
        <dbReference type="Proteomes" id="UP001501645"/>
    </source>
</evidence>
<evidence type="ECO:0000313" key="6">
    <source>
        <dbReference type="EMBL" id="GAA4784859.1"/>
    </source>
</evidence>
<name>A0ABP9ARE4_9MICO</name>
<comment type="function">
    <text evidence="1">Acyltransferase required for the direct transfer of medium- to long-chain fatty acyl moieties from a carrier protein (MbtL) on to the epsilon-amino group of lysine residue in the mycobactin core.</text>
</comment>
<dbReference type="InterPro" id="IPR016181">
    <property type="entry name" value="Acyl_CoA_acyltransferase"/>
</dbReference>
<dbReference type="PANTHER" id="PTHR31438:SF1">
    <property type="entry name" value="LYSINE N-ACYLTRANSFERASE C17G9.06C-RELATED"/>
    <property type="match status" value="1"/>
</dbReference>
<evidence type="ECO:0000256" key="4">
    <source>
        <dbReference type="ARBA" id="ARBA00031122"/>
    </source>
</evidence>
<organism evidence="6 7">
    <name type="scientific">Microbacterium gilvum</name>
    <dbReference type="NCBI Taxonomy" id="1336204"/>
    <lineage>
        <taxon>Bacteria</taxon>
        <taxon>Bacillati</taxon>
        <taxon>Actinomycetota</taxon>
        <taxon>Actinomycetes</taxon>
        <taxon>Micrococcales</taxon>
        <taxon>Microbacteriaceae</taxon>
        <taxon>Microbacterium</taxon>
    </lineage>
</organism>
<proteinExistence type="predicted"/>
<comment type="caution">
    <text evidence="6">The sequence shown here is derived from an EMBL/GenBank/DDBJ whole genome shotgun (WGS) entry which is preliminary data.</text>
</comment>
<protein>
    <recommendedName>
        <fullName evidence="3">Lysine N-acyltransferase MbtK</fullName>
    </recommendedName>
    <alternativeName>
        <fullName evidence="4">Mycobactin synthase protein K</fullName>
    </alternativeName>
</protein>
<dbReference type="PANTHER" id="PTHR31438">
    <property type="entry name" value="LYSINE N-ACYLTRANSFERASE C17G9.06C-RELATED"/>
    <property type="match status" value="1"/>
</dbReference>
<evidence type="ECO:0000256" key="1">
    <source>
        <dbReference type="ARBA" id="ARBA00003818"/>
    </source>
</evidence>